<dbReference type="RefSeq" id="XP_066913392.1">
    <property type="nucleotide sequence ID" value="XM_067057291.1"/>
</dbReference>
<name>A0A7M5UM23_9CNID</name>
<dbReference type="PANTHER" id="PTHR45985">
    <property type="match status" value="1"/>
</dbReference>
<dbReference type="RefSeq" id="XP_066913393.1">
    <property type="nucleotide sequence ID" value="XM_067057292.1"/>
</dbReference>
<dbReference type="GeneID" id="136800643"/>
<proteinExistence type="predicted"/>
<dbReference type="InterPro" id="IPR052740">
    <property type="entry name" value="CE4"/>
</dbReference>
<protein>
    <submittedName>
        <fullName evidence="1">Uncharacterized protein</fullName>
    </submittedName>
</protein>
<dbReference type="AlphaFoldDB" id="A0A7M5UM23"/>
<dbReference type="Proteomes" id="UP000594262">
    <property type="component" value="Unplaced"/>
</dbReference>
<evidence type="ECO:0000313" key="2">
    <source>
        <dbReference type="Proteomes" id="UP000594262"/>
    </source>
</evidence>
<dbReference type="GO" id="GO:0005975">
    <property type="term" value="P:carbohydrate metabolic process"/>
    <property type="evidence" value="ECO:0007669"/>
    <property type="project" value="InterPro"/>
</dbReference>
<dbReference type="SUPFAM" id="SSF88713">
    <property type="entry name" value="Glycoside hydrolase/deacetylase"/>
    <property type="match status" value="1"/>
</dbReference>
<dbReference type="EnsemblMetazoa" id="CLYHEMT001497.1">
    <property type="protein sequence ID" value="CLYHEMP001497.1"/>
    <property type="gene ID" value="CLYHEMG001497"/>
</dbReference>
<dbReference type="PANTHER" id="PTHR45985:SF8">
    <property type="entry name" value="CHITIN DEACETYLASE-LIKE 9, ISOFORM A"/>
    <property type="match status" value="1"/>
</dbReference>
<dbReference type="OrthoDB" id="6021972at2759"/>
<sequence length="281" mass="32117">MVLISFDGPVNQANHEFFTETFDARLNPNRCPVKVSFFVSDHGNDYKLTQKLHRKGHEIAVRSLAPDQTHGYWKNISYLDLVKDVIGLKLKLTLNGINHVTGYRAPFHQSAGDTTFAALQEYGFEYDSSLPIRSKEKQWWPFTMDSGIHSFDCLSPPCPKYSYPGLWELPLTSLSDGEESCRTYQSCTNYVQTSDGFYDFLMKNFFRLYQGNKAPLTLAGTASWLMSPSHPYRRQGFMKFLNHIGSFKDVYVVSGSQALDWIRSPVSSEKKIADRLKSWSC</sequence>
<dbReference type="EnsemblMetazoa" id="CLYHEMT001497.3">
    <property type="protein sequence ID" value="CLYHEMP001497.3"/>
    <property type="gene ID" value="CLYHEMG001497"/>
</dbReference>
<dbReference type="Gene3D" id="3.20.20.370">
    <property type="entry name" value="Glycoside hydrolase/deacetylase"/>
    <property type="match status" value="1"/>
</dbReference>
<organism evidence="1 2">
    <name type="scientific">Clytia hemisphaerica</name>
    <dbReference type="NCBI Taxonomy" id="252671"/>
    <lineage>
        <taxon>Eukaryota</taxon>
        <taxon>Metazoa</taxon>
        <taxon>Cnidaria</taxon>
        <taxon>Hydrozoa</taxon>
        <taxon>Hydroidolina</taxon>
        <taxon>Leptothecata</taxon>
        <taxon>Obeliida</taxon>
        <taxon>Clytiidae</taxon>
        <taxon>Clytia</taxon>
    </lineage>
</organism>
<keyword evidence="2" id="KW-1185">Reference proteome</keyword>
<dbReference type="RefSeq" id="XP_066913391.1">
    <property type="nucleotide sequence ID" value="XM_067057290.1"/>
</dbReference>
<accession>A0A7M5UM23</accession>
<dbReference type="InterPro" id="IPR011330">
    <property type="entry name" value="Glyco_hydro/deAcase_b/a-brl"/>
</dbReference>
<dbReference type="EnsemblMetazoa" id="CLYHEMT001497.2">
    <property type="protein sequence ID" value="CLYHEMP001497.2"/>
    <property type="gene ID" value="CLYHEMG001497"/>
</dbReference>
<reference evidence="1" key="1">
    <citation type="submission" date="2021-01" db="UniProtKB">
        <authorList>
            <consortium name="EnsemblMetazoa"/>
        </authorList>
    </citation>
    <scope>IDENTIFICATION</scope>
</reference>
<evidence type="ECO:0000313" key="1">
    <source>
        <dbReference type="EnsemblMetazoa" id="CLYHEMP001497.3"/>
    </source>
</evidence>